<dbReference type="InterPro" id="IPR036388">
    <property type="entry name" value="WH-like_DNA-bd_sf"/>
</dbReference>
<evidence type="ECO:0000313" key="7">
    <source>
        <dbReference type="Proteomes" id="UP000075787"/>
    </source>
</evidence>
<dbReference type="GO" id="GO:0006351">
    <property type="term" value="P:DNA-templated transcription"/>
    <property type="evidence" value="ECO:0007669"/>
    <property type="project" value="TreeGrafter"/>
</dbReference>
<dbReference type="RefSeq" id="WP_062761899.1">
    <property type="nucleotide sequence ID" value="NZ_CP121045.1"/>
</dbReference>
<proteinExistence type="inferred from homology"/>
<dbReference type="Gene3D" id="3.40.190.10">
    <property type="entry name" value="Periplasmic binding protein-like II"/>
    <property type="match status" value="2"/>
</dbReference>
<dbReference type="InterPro" id="IPR036390">
    <property type="entry name" value="WH_DNA-bd_sf"/>
</dbReference>
<name>A0A162LQS3_9PROT</name>
<organism evidence="6 7">
    <name type="scientific">Tistrella mobilis</name>
    <dbReference type="NCBI Taxonomy" id="171437"/>
    <lineage>
        <taxon>Bacteria</taxon>
        <taxon>Pseudomonadati</taxon>
        <taxon>Pseudomonadota</taxon>
        <taxon>Alphaproteobacteria</taxon>
        <taxon>Geminicoccales</taxon>
        <taxon>Geminicoccaceae</taxon>
        <taxon>Tistrella</taxon>
    </lineage>
</organism>
<dbReference type="SUPFAM" id="SSF53850">
    <property type="entry name" value="Periplasmic binding protein-like II"/>
    <property type="match status" value="1"/>
</dbReference>
<dbReference type="GO" id="GO:0003700">
    <property type="term" value="F:DNA-binding transcription factor activity"/>
    <property type="evidence" value="ECO:0007669"/>
    <property type="project" value="InterPro"/>
</dbReference>
<reference evidence="6 7" key="1">
    <citation type="submission" date="2015-12" db="EMBL/GenBank/DDBJ databases">
        <title>Genome sequence of Tistrella mobilis MCCC 1A02139.</title>
        <authorList>
            <person name="Lu L."/>
            <person name="Lai Q."/>
            <person name="Shao Z."/>
            <person name="Qian P."/>
        </authorList>
    </citation>
    <scope>NUCLEOTIDE SEQUENCE [LARGE SCALE GENOMIC DNA]</scope>
    <source>
        <strain evidence="6 7">MCCC 1A02139</strain>
    </source>
</reference>
<dbReference type="Pfam" id="PF00126">
    <property type="entry name" value="HTH_1"/>
    <property type="match status" value="1"/>
</dbReference>
<keyword evidence="3" id="KW-0238">DNA-binding</keyword>
<dbReference type="GeneID" id="97243205"/>
<evidence type="ECO:0000256" key="1">
    <source>
        <dbReference type="ARBA" id="ARBA00009437"/>
    </source>
</evidence>
<dbReference type="PANTHER" id="PTHR30537">
    <property type="entry name" value="HTH-TYPE TRANSCRIPTIONAL REGULATOR"/>
    <property type="match status" value="1"/>
</dbReference>
<dbReference type="SUPFAM" id="SSF46785">
    <property type="entry name" value="Winged helix' DNA-binding domain"/>
    <property type="match status" value="1"/>
</dbReference>
<evidence type="ECO:0000256" key="3">
    <source>
        <dbReference type="ARBA" id="ARBA00023125"/>
    </source>
</evidence>
<dbReference type="EMBL" id="LPZR01000045">
    <property type="protein sequence ID" value="KYO56362.1"/>
    <property type="molecule type" value="Genomic_DNA"/>
</dbReference>
<evidence type="ECO:0000256" key="2">
    <source>
        <dbReference type="ARBA" id="ARBA00023015"/>
    </source>
</evidence>
<feature type="domain" description="HTH lysR-type" evidence="5">
    <location>
        <begin position="7"/>
        <end position="64"/>
    </location>
</feature>
<evidence type="ECO:0000313" key="6">
    <source>
        <dbReference type="EMBL" id="KYO56362.1"/>
    </source>
</evidence>
<dbReference type="GO" id="GO:0043565">
    <property type="term" value="F:sequence-specific DNA binding"/>
    <property type="evidence" value="ECO:0007669"/>
    <property type="project" value="TreeGrafter"/>
</dbReference>
<comment type="caution">
    <text evidence="6">The sequence shown here is derived from an EMBL/GenBank/DDBJ whole genome shotgun (WGS) entry which is preliminary data.</text>
</comment>
<dbReference type="Proteomes" id="UP000075787">
    <property type="component" value="Unassembled WGS sequence"/>
</dbReference>
<evidence type="ECO:0000259" key="5">
    <source>
        <dbReference type="PROSITE" id="PS50931"/>
    </source>
</evidence>
<gene>
    <name evidence="6" type="ORF">AUP44_22200</name>
</gene>
<dbReference type="InterPro" id="IPR058163">
    <property type="entry name" value="LysR-type_TF_proteobact-type"/>
</dbReference>
<dbReference type="Gene3D" id="1.10.10.10">
    <property type="entry name" value="Winged helix-like DNA-binding domain superfamily/Winged helix DNA-binding domain"/>
    <property type="match status" value="1"/>
</dbReference>
<accession>A0A162LQS3</accession>
<dbReference type="OrthoDB" id="9794694at2"/>
<dbReference type="Pfam" id="PF03466">
    <property type="entry name" value="LysR_substrate"/>
    <property type="match status" value="1"/>
</dbReference>
<dbReference type="InterPro" id="IPR000847">
    <property type="entry name" value="LysR_HTH_N"/>
</dbReference>
<comment type="similarity">
    <text evidence="1">Belongs to the LysR transcriptional regulatory family.</text>
</comment>
<dbReference type="PANTHER" id="PTHR30537:SF74">
    <property type="entry name" value="HTH-TYPE TRANSCRIPTIONAL REGULATOR TRPI"/>
    <property type="match status" value="1"/>
</dbReference>
<keyword evidence="2" id="KW-0805">Transcription regulation</keyword>
<protein>
    <submittedName>
        <fullName evidence="6">Transcriptional regulator</fullName>
    </submittedName>
</protein>
<sequence length="309" mass="32605">MKRSEIPSLDDLRAFEAVVRLGGVRAAAEELVLTHGAVSRRIGKLARDLGVRLVEPEGRGIRPTPEGAVLAAAAHAALDQVGEALARIRGAAEGPVVLSCERSIAMRWLIPRLGRFEADHPDLRVHLSVGGGRPDPGTSGAGLALGWLALRRLDFPVEPGWIVEPVVEEAMGPVATAAQLAAFRDGDYVALGSTTRPRGWADWLALHPAVPQPREIRLFDHHVLAAESAVAGLGVALCPLLVVADDLAAGRLTAPEGFAADGSRYGLIRRGTRGVPSTAVARLGDWLKFELDRTVREAQAASSSASAKS</sequence>
<evidence type="ECO:0000256" key="4">
    <source>
        <dbReference type="ARBA" id="ARBA00023163"/>
    </source>
</evidence>
<dbReference type="AlphaFoldDB" id="A0A162LQS3"/>
<dbReference type="InterPro" id="IPR005119">
    <property type="entry name" value="LysR_subst-bd"/>
</dbReference>
<keyword evidence="4" id="KW-0804">Transcription</keyword>
<dbReference type="PROSITE" id="PS50931">
    <property type="entry name" value="HTH_LYSR"/>
    <property type="match status" value="1"/>
</dbReference>